<dbReference type="STRING" id="70667.A0A0V0JCQ6"/>
<dbReference type="Pfam" id="PF00595">
    <property type="entry name" value="PDZ"/>
    <property type="match status" value="2"/>
</dbReference>
<dbReference type="PANTHER" id="PTHR12345:SF3">
    <property type="entry name" value="PDZ DOMAIN-CONTAINING PROTEIN"/>
    <property type="match status" value="1"/>
</dbReference>
<organism evidence="3">
    <name type="scientific">Schistocephalus solidus</name>
    <name type="common">Tapeworm</name>
    <dbReference type="NCBI Taxonomy" id="70667"/>
    <lineage>
        <taxon>Eukaryota</taxon>
        <taxon>Metazoa</taxon>
        <taxon>Spiralia</taxon>
        <taxon>Lophotrochozoa</taxon>
        <taxon>Platyhelminthes</taxon>
        <taxon>Cestoda</taxon>
        <taxon>Eucestoda</taxon>
        <taxon>Diphyllobothriidea</taxon>
        <taxon>Diphyllobothriidae</taxon>
        <taxon>Schistocephalus</taxon>
    </lineage>
</organism>
<dbReference type="InterPro" id="IPR051230">
    <property type="entry name" value="APP-Binding"/>
</dbReference>
<reference evidence="6" key="2">
    <citation type="submission" date="2016-06" db="UniProtKB">
        <authorList>
            <consortium name="WormBaseParasite"/>
        </authorList>
    </citation>
    <scope>IDENTIFICATION</scope>
</reference>
<dbReference type="WBParaSite" id="SSLN_0001776201-mRNA-1">
    <property type="protein sequence ID" value="SSLN_0001776201-mRNA-1"/>
    <property type="gene ID" value="SSLN_0001776201"/>
</dbReference>
<evidence type="ECO:0000259" key="2">
    <source>
        <dbReference type="PROSITE" id="PS50106"/>
    </source>
</evidence>
<dbReference type="SUPFAM" id="SSF50156">
    <property type="entry name" value="PDZ domain-like"/>
    <property type="match status" value="2"/>
</dbReference>
<dbReference type="InterPro" id="IPR001478">
    <property type="entry name" value="PDZ"/>
</dbReference>
<proteinExistence type="predicted"/>
<dbReference type="EMBL" id="UYSU01041990">
    <property type="protein sequence ID" value="VDM03499.1"/>
    <property type="molecule type" value="Genomic_DNA"/>
</dbReference>
<dbReference type="PROSITE" id="PS50106">
    <property type="entry name" value="PDZ"/>
    <property type="match status" value="2"/>
</dbReference>
<dbReference type="OrthoDB" id="10059177at2759"/>
<dbReference type="GO" id="GO:0005886">
    <property type="term" value="C:plasma membrane"/>
    <property type="evidence" value="ECO:0007669"/>
    <property type="project" value="TreeGrafter"/>
</dbReference>
<gene>
    <name evidence="3" type="primary">SDCB1</name>
    <name evidence="4" type="ORF">SSLN_LOCUS17113</name>
    <name evidence="3" type="ORF">TR6097</name>
</gene>
<reference evidence="4 5" key="3">
    <citation type="submission" date="2018-11" db="EMBL/GenBank/DDBJ databases">
        <authorList>
            <consortium name="Pathogen Informatics"/>
        </authorList>
    </citation>
    <scope>NUCLEOTIDE SEQUENCE [LARGE SCALE GENOMIC DNA]</scope>
    <source>
        <strain evidence="4 5">NST_G2</strain>
    </source>
</reference>
<dbReference type="EMBL" id="GEEE01000442">
    <property type="protein sequence ID" value="JAP62783.1"/>
    <property type="molecule type" value="Transcribed_RNA"/>
</dbReference>
<accession>A0A0V0JCQ6</accession>
<name>A0A0V0JCQ6_SCHSO</name>
<protein>
    <submittedName>
        <fullName evidence="3 6">Syntenin-1</fullName>
    </submittedName>
</protein>
<dbReference type="InterPro" id="IPR036034">
    <property type="entry name" value="PDZ_sf"/>
</dbReference>
<dbReference type="AlphaFoldDB" id="A0A0V0JCQ6"/>
<dbReference type="Gene3D" id="2.30.42.10">
    <property type="match status" value="2"/>
</dbReference>
<dbReference type="GO" id="GO:0005737">
    <property type="term" value="C:cytoplasm"/>
    <property type="evidence" value="ECO:0007669"/>
    <property type="project" value="TreeGrafter"/>
</dbReference>
<dbReference type="SMART" id="SM00228">
    <property type="entry name" value="PDZ"/>
    <property type="match status" value="2"/>
</dbReference>
<sequence>MSLYPSFEGLTIGKEVEAQNQFALSLVTSASQNPSGDLRANYGELAMNFLGLDLSRVVYDEYGNAIYPDPSSSGTAVAPAPGSAVAPVQPGVSGSLVKRNPTTVTNAVRELTLHKDKKGRLGIQLRDLDAGIIVSYVECEGAAALGGLRFGDQVLSINGVLVAGFSGPKAMDLVKRSPSNVVFVIRDRPLERNITLTKNSNGTVGIVVKHGKVSGIVKDSSAARNGVLVDHHILEVDGRNVVGMSDKKIAEYLDLMGPTVNITVMPSFFFDHLVKKLGRSDLKNMDRSAPVV</sequence>
<feature type="domain" description="PDZ" evidence="2">
    <location>
        <begin position="110"/>
        <end position="189"/>
    </location>
</feature>
<reference evidence="3" key="1">
    <citation type="submission" date="2016-01" db="EMBL/GenBank/DDBJ databases">
        <title>Reference transcriptome for the parasite Schistocephalus solidus: insights into the molecular evolution of parasitism.</title>
        <authorList>
            <person name="Hebert F.O."/>
            <person name="Grambauer S."/>
            <person name="Barber I."/>
            <person name="Landry C.R."/>
            <person name="Aubin-Horth N."/>
        </authorList>
    </citation>
    <scope>NUCLEOTIDE SEQUENCE</scope>
</reference>
<dbReference type="PANTHER" id="PTHR12345">
    <property type="entry name" value="SYNTENIN RELATED"/>
    <property type="match status" value="1"/>
</dbReference>
<evidence type="ECO:0000256" key="1">
    <source>
        <dbReference type="ARBA" id="ARBA00022737"/>
    </source>
</evidence>
<keyword evidence="5" id="KW-1185">Reference proteome</keyword>
<evidence type="ECO:0000313" key="4">
    <source>
        <dbReference type="EMBL" id="VDM03499.1"/>
    </source>
</evidence>
<evidence type="ECO:0000313" key="6">
    <source>
        <dbReference type="WBParaSite" id="SSLN_0001776201-mRNA-1"/>
    </source>
</evidence>
<dbReference type="Proteomes" id="UP000275846">
    <property type="component" value="Unassembled WGS sequence"/>
</dbReference>
<keyword evidence="1" id="KW-0677">Repeat</keyword>
<feature type="domain" description="PDZ" evidence="2">
    <location>
        <begin position="193"/>
        <end position="268"/>
    </location>
</feature>
<evidence type="ECO:0000313" key="5">
    <source>
        <dbReference type="Proteomes" id="UP000275846"/>
    </source>
</evidence>
<evidence type="ECO:0000313" key="3">
    <source>
        <dbReference type="EMBL" id="JAP62783.1"/>
    </source>
</evidence>